<name>A0A1G2MC08_9BACT</name>
<evidence type="ECO:0000313" key="3">
    <source>
        <dbReference type="Proteomes" id="UP000178121"/>
    </source>
</evidence>
<protein>
    <recommendedName>
        <fullName evidence="4">Peptidoglycan binding-like domain-containing protein</fullName>
    </recommendedName>
</protein>
<dbReference type="AlphaFoldDB" id="A0A1G2MC08"/>
<gene>
    <name evidence="2" type="ORF">A2849_00400</name>
</gene>
<dbReference type="SUPFAM" id="SSF50494">
    <property type="entry name" value="Trypsin-like serine proteases"/>
    <property type="match status" value="1"/>
</dbReference>
<feature type="signal peptide" evidence="1">
    <location>
        <begin position="1"/>
        <end position="23"/>
    </location>
</feature>
<dbReference type="InterPro" id="IPR036366">
    <property type="entry name" value="PGBDSf"/>
</dbReference>
<dbReference type="InterPro" id="IPR036365">
    <property type="entry name" value="PGBD-like_sf"/>
</dbReference>
<keyword evidence="1" id="KW-0732">Signal</keyword>
<dbReference type="Gene3D" id="1.10.101.10">
    <property type="entry name" value="PGBD-like superfamily/PGBD"/>
    <property type="match status" value="1"/>
</dbReference>
<evidence type="ECO:0000256" key="1">
    <source>
        <dbReference type="SAM" id="SignalP"/>
    </source>
</evidence>
<reference evidence="2 3" key="1">
    <citation type="journal article" date="2016" name="Nat. Commun.">
        <title>Thousands of microbial genomes shed light on interconnected biogeochemical processes in an aquifer system.</title>
        <authorList>
            <person name="Anantharaman K."/>
            <person name="Brown C.T."/>
            <person name="Hug L.A."/>
            <person name="Sharon I."/>
            <person name="Castelle C.J."/>
            <person name="Probst A.J."/>
            <person name="Thomas B.C."/>
            <person name="Singh A."/>
            <person name="Wilkins M.J."/>
            <person name="Karaoz U."/>
            <person name="Brodie E.L."/>
            <person name="Williams K.H."/>
            <person name="Hubbard S.S."/>
            <person name="Banfield J.F."/>
        </authorList>
    </citation>
    <scope>NUCLEOTIDE SEQUENCE [LARGE SCALE GENOMIC DNA]</scope>
</reference>
<evidence type="ECO:0008006" key="4">
    <source>
        <dbReference type="Google" id="ProtNLM"/>
    </source>
</evidence>
<dbReference type="Proteomes" id="UP000178121">
    <property type="component" value="Unassembled WGS sequence"/>
</dbReference>
<accession>A0A1G2MC08</accession>
<dbReference type="EMBL" id="MHRI01000011">
    <property type="protein sequence ID" value="OHA21244.1"/>
    <property type="molecule type" value="Genomic_DNA"/>
</dbReference>
<comment type="caution">
    <text evidence="2">The sequence shown here is derived from an EMBL/GenBank/DDBJ whole genome shotgun (WGS) entry which is preliminary data.</text>
</comment>
<organism evidence="2 3">
    <name type="scientific">Candidatus Taylorbacteria bacterium RIFCSPHIGHO2_01_FULL_51_15</name>
    <dbReference type="NCBI Taxonomy" id="1802304"/>
    <lineage>
        <taxon>Bacteria</taxon>
        <taxon>Candidatus Tayloriibacteriota</taxon>
    </lineage>
</organism>
<sequence length="374" mass="39968">MFTLRMRYVAFAMLALFSAFGTALFTAESLSADTVIPPPFHFERTLWVGARGSDVRYLQTLLNRDSDTAVGTPGLPGSSGNETDFFGAATRRAVVKFQEKYAAEVLKPAGLTRGTGFVGSFTIKKLNSLLENARGEALEVPPPEVPLPPRQIDAAPKFSFDELNSRTREALVNIICTSKQGGSFNPVSGSGVLVDSRGVILTNAHVGQYFLLGDYPTPDFIDCLIRTGEPARNRYKAKVLYLSLPWIKENAKEINAERATGTGENDFALLLITDSINAELPLPPAFPFLPMKSAHAPVRTGAKVLAAGYPAGFLGGISIQRDLYPSSSVVSVEAQYSFDEGAADVLSIGGSVLAQQGSSGGAVVNDEGRLVEPC</sequence>
<dbReference type="SUPFAM" id="SSF47090">
    <property type="entry name" value="PGBD-like"/>
    <property type="match status" value="1"/>
</dbReference>
<dbReference type="Gene3D" id="2.40.10.120">
    <property type="match status" value="1"/>
</dbReference>
<proteinExistence type="predicted"/>
<dbReference type="InterPro" id="IPR009003">
    <property type="entry name" value="Peptidase_S1_PA"/>
</dbReference>
<feature type="chain" id="PRO_5009583632" description="Peptidoglycan binding-like domain-containing protein" evidence="1">
    <location>
        <begin position="24"/>
        <end position="374"/>
    </location>
</feature>
<evidence type="ECO:0000313" key="2">
    <source>
        <dbReference type="EMBL" id="OHA21244.1"/>
    </source>
</evidence>
<dbReference type="Pfam" id="PF13365">
    <property type="entry name" value="Trypsin_2"/>
    <property type="match status" value="1"/>
</dbReference>